<evidence type="ECO:0000313" key="4">
    <source>
        <dbReference type="EMBL" id="RAL00138.1"/>
    </source>
</evidence>
<evidence type="ECO:0000256" key="2">
    <source>
        <dbReference type="ARBA" id="ARBA00022737"/>
    </source>
</evidence>
<dbReference type="AlphaFoldDB" id="A0A395GZP2"/>
<feature type="domain" description="Rhodanese" evidence="3">
    <location>
        <begin position="40"/>
        <end position="133"/>
    </location>
</feature>
<dbReference type="RefSeq" id="XP_025574465.1">
    <property type="nucleotide sequence ID" value="XM_025716934.1"/>
</dbReference>
<dbReference type="EMBL" id="KZ824442">
    <property type="protein sequence ID" value="RAL00138.1"/>
    <property type="molecule type" value="Genomic_DNA"/>
</dbReference>
<keyword evidence="2" id="KW-0677">Repeat</keyword>
<proteinExistence type="predicted"/>
<dbReference type="InterPro" id="IPR001763">
    <property type="entry name" value="Rhodanese-like_dom"/>
</dbReference>
<dbReference type="GO" id="GO:0005739">
    <property type="term" value="C:mitochondrion"/>
    <property type="evidence" value="ECO:0007669"/>
    <property type="project" value="TreeGrafter"/>
</dbReference>
<dbReference type="STRING" id="1448316.A0A395GZP2"/>
<dbReference type="PANTHER" id="PTHR11364">
    <property type="entry name" value="THIOSULFATE SULFERTANSFERASE"/>
    <property type="match status" value="1"/>
</dbReference>
<dbReference type="Pfam" id="PF00581">
    <property type="entry name" value="Rhodanese"/>
    <property type="match status" value="1"/>
</dbReference>
<keyword evidence="1 4" id="KW-0808">Transferase</keyword>
<name>A0A395GZP2_9EURO</name>
<accession>A0A395GZP2</accession>
<dbReference type="PANTHER" id="PTHR11364:SF27">
    <property type="entry name" value="SULFURTRANSFERASE"/>
    <property type="match status" value="1"/>
</dbReference>
<organism evidence="4 5">
    <name type="scientific">Aspergillus ibericus CBS 121593</name>
    <dbReference type="NCBI Taxonomy" id="1448316"/>
    <lineage>
        <taxon>Eukaryota</taxon>
        <taxon>Fungi</taxon>
        <taxon>Dikarya</taxon>
        <taxon>Ascomycota</taxon>
        <taxon>Pezizomycotina</taxon>
        <taxon>Eurotiomycetes</taxon>
        <taxon>Eurotiomycetidae</taxon>
        <taxon>Eurotiales</taxon>
        <taxon>Aspergillaceae</taxon>
        <taxon>Aspergillus</taxon>
        <taxon>Aspergillus subgen. Circumdati</taxon>
    </lineage>
</organism>
<dbReference type="SUPFAM" id="SSF52821">
    <property type="entry name" value="Rhodanese/Cell cycle control phosphatase"/>
    <property type="match status" value="2"/>
</dbReference>
<reference evidence="4 5" key="1">
    <citation type="submission" date="2018-02" db="EMBL/GenBank/DDBJ databases">
        <title>The genomes of Aspergillus section Nigri reveals drivers in fungal speciation.</title>
        <authorList>
            <consortium name="DOE Joint Genome Institute"/>
            <person name="Vesth T.C."/>
            <person name="Nybo J."/>
            <person name="Theobald S."/>
            <person name="Brandl J."/>
            <person name="Frisvad J.C."/>
            <person name="Nielsen K.F."/>
            <person name="Lyhne E.K."/>
            <person name="Kogle M.E."/>
            <person name="Kuo A."/>
            <person name="Riley R."/>
            <person name="Clum A."/>
            <person name="Nolan M."/>
            <person name="Lipzen A."/>
            <person name="Salamov A."/>
            <person name="Henrissat B."/>
            <person name="Wiebenga A."/>
            <person name="De vries R.P."/>
            <person name="Grigoriev I.V."/>
            <person name="Mortensen U.H."/>
            <person name="Andersen M.R."/>
            <person name="Baker S.E."/>
        </authorList>
    </citation>
    <scope>NUCLEOTIDE SEQUENCE [LARGE SCALE GENOMIC DNA]</scope>
    <source>
        <strain evidence="4 5">CBS 121593</strain>
    </source>
</reference>
<evidence type="ECO:0000256" key="1">
    <source>
        <dbReference type="ARBA" id="ARBA00022679"/>
    </source>
</evidence>
<gene>
    <name evidence="4" type="ORF">BO80DRAFT_383881</name>
</gene>
<evidence type="ECO:0000313" key="5">
    <source>
        <dbReference type="Proteomes" id="UP000249402"/>
    </source>
</evidence>
<keyword evidence="5" id="KW-1185">Reference proteome</keyword>
<dbReference type="Proteomes" id="UP000249402">
    <property type="component" value="Unassembled WGS sequence"/>
</dbReference>
<dbReference type="PROSITE" id="PS50206">
    <property type="entry name" value="RHODANESE_3"/>
    <property type="match status" value="2"/>
</dbReference>
<dbReference type="SMART" id="SM00450">
    <property type="entry name" value="RHOD"/>
    <property type="match status" value="2"/>
</dbReference>
<dbReference type="CDD" id="cd01449">
    <property type="entry name" value="TST_Repeat_2"/>
    <property type="match status" value="1"/>
</dbReference>
<feature type="domain" description="Rhodanese" evidence="3">
    <location>
        <begin position="182"/>
        <end position="302"/>
    </location>
</feature>
<dbReference type="VEuPathDB" id="FungiDB:BO80DRAFT_383881"/>
<dbReference type="GeneID" id="37221799"/>
<sequence>MNPFTTPLITPTEYHNATLTPQSRRIIPLAAYRPTLHASFESYHLPGSKFFPLDQITTPSPYPTMLPTPSHFAAGMSALGIQKSDILVIYDAEEIGTYHAPRLAFMCELFGHRHVHVLNNLRAYVRLGLPVGDGEVVVGDVGRGEGGGEGGGYIVDEGEVDTQRVIEFEEVRDVVLRGREQDGKRARILDARIPGRFRGVQAEMDPALRSGHMPGAVNVPLARLLNEQEGSILSPGELKRVLVDAGALEDGDGKVEYILTCNSGVTAAALDLALRLVGAKGTRRVYDGSWMEWTRRVGDELIEVS</sequence>
<evidence type="ECO:0000259" key="3">
    <source>
        <dbReference type="PROSITE" id="PS50206"/>
    </source>
</evidence>
<dbReference type="InterPro" id="IPR045078">
    <property type="entry name" value="TST/MPST-like"/>
</dbReference>
<dbReference type="InterPro" id="IPR036873">
    <property type="entry name" value="Rhodanese-like_dom_sf"/>
</dbReference>
<protein>
    <submittedName>
        <fullName evidence="4">Thiosulfate sulfurtransferase</fullName>
    </submittedName>
</protein>
<dbReference type="GO" id="GO:0004792">
    <property type="term" value="F:thiosulfate-cyanide sulfurtransferase activity"/>
    <property type="evidence" value="ECO:0007669"/>
    <property type="project" value="TreeGrafter"/>
</dbReference>
<dbReference type="OrthoDB" id="270167at2759"/>
<dbReference type="Gene3D" id="3.40.250.10">
    <property type="entry name" value="Rhodanese-like domain"/>
    <property type="match status" value="2"/>
</dbReference>